<dbReference type="SUPFAM" id="SSF47240">
    <property type="entry name" value="Ferritin-like"/>
    <property type="match status" value="1"/>
</dbReference>
<dbReference type="Gene3D" id="1.10.620.20">
    <property type="entry name" value="Ribonucleotide Reductase, subunit A"/>
    <property type="match status" value="1"/>
</dbReference>
<evidence type="ECO:0000256" key="9">
    <source>
        <dbReference type="ARBA" id="ARBA00030749"/>
    </source>
</evidence>
<evidence type="ECO:0000313" key="11">
    <source>
        <dbReference type="EMBL" id="AVG46320.1"/>
    </source>
</evidence>
<dbReference type="PROSITE" id="PS00368">
    <property type="entry name" value="RIBORED_SMALL"/>
    <property type="match status" value="1"/>
</dbReference>
<dbReference type="PANTHER" id="PTHR23409:SF18">
    <property type="entry name" value="RIBONUCLEOSIDE-DIPHOSPHATE REDUCTASE SUBUNIT M2"/>
    <property type="match status" value="1"/>
</dbReference>
<dbReference type="InterPro" id="IPR009078">
    <property type="entry name" value="Ferritin-like_SF"/>
</dbReference>
<evidence type="ECO:0000256" key="7">
    <source>
        <dbReference type="ARBA" id="ARBA00023116"/>
    </source>
</evidence>
<evidence type="ECO:0000256" key="5">
    <source>
        <dbReference type="ARBA" id="ARBA00023002"/>
    </source>
</evidence>
<evidence type="ECO:0000256" key="1">
    <source>
        <dbReference type="ARBA" id="ARBA00001962"/>
    </source>
</evidence>
<dbReference type="Pfam" id="PF00268">
    <property type="entry name" value="Ribonuc_red_sm"/>
    <property type="match status" value="1"/>
</dbReference>
<evidence type="ECO:0000256" key="6">
    <source>
        <dbReference type="ARBA" id="ARBA00023004"/>
    </source>
</evidence>
<evidence type="ECO:0000256" key="8">
    <source>
        <dbReference type="ARBA" id="ARBA00025523"/>
    </source>
</evidence>
<name>A0A2L2DJJ6_MIMIV</name>
<dbReference type="InterPro" id="IPR030475">
    <property type="entry name" value="RNR_small_AS"/>
</dbReference>
<protein>
    <recommendedName>
        <fullName evidence="4">Ribonucleoside-diphosphate reductase small chain</fullName>
        <ecNumber evidence="3">1.17.4.1</ecNumber>
    </recommendedName>
    <alternativeName>
        <fullName evidence="9">Ribonucleotide reductase small subunit</fullName>
    </alternativeName>
</protein>
<comment type="function">
    <text evidence="8">Ribonucleoside-diphosphate reductase holoenzyme provides the precursors necessary for viral DNA synthesis. Allows virus growth in non-dividing cells. Catalyzes the biosynthesis of deoxyribonucleotides from the corresponding ribonucleotides.</text>
</comment>
<dbReference type="EMBL" id="MG602507">
    <property type="protein sequence ID" value="AVG46320.1"/>
    <property type="molecule type" value="Genomic_DNA"/>
</dbReference>
<dbReference type="PANTHER" id="PTHR23409">
    <property type="entry name" value="RIBONUCLEOSIDE-DIPHOSPHATE REDUCTASE SMALL CHAIN"/>
    <property type="match status" value="1"/>
</dbReference>
<comment type="similarity">
    <text evidence="2">Belongs to the ribonucleoside diphosphate reductase small chain family.</text>
</comment>
<dbReference type="InterPro" id="IPR033909">
    <property type="entry name" value="RNR_small"/>
</dbReference>
<evidence type="ECO:0000256" key="2">
    <source>
        <dbReference type="ARBA" id="ARBA00009303"/>
    </source>
</evidence>
<organismHost>
    <name type="scientific">Acanthamoeba polyphaga</name>
    <name type="common">Amoeba</name>
    <dbReference type="NCBI Taxonomy" id="5757"/>
</organismHost>
<dbReference type="InterPro" id="IPR000358">
    <property type="entry name" value="RNR_small_fam"/>
</dbReference>
<evidence type="ECO:0000256" key="10">
    <source>
        <dbReference type="SAM" id="MobiDB-lite"/>
    </source>
</evidence>
<dbReference type="GO" id="GO:0009263">
    <property type="term" value="P:deoxyribonucleotide biosynthetic process"/>
    <property type="evidence" value="ECO:0007669"/>
    <property type="project" value="UniProtKB-KW"/>
</dbReference>
<evidence type="ECO:0000256" key="3">
    <source>
        <dbReference type="ARBA" id="ARBA00012274"/>
    </source>
</evidence>
<evidence type="ECO:0000256" key="4">
    <source>
        <dbReference type="ARBA" id="ARBA00014347"/>
    </source>
</evidence>
<dbReference type="UniPathway" id="UPA00326"/>
<keyword evidence="6" id="KW-0408">Iron</keyword>
<dbReference type="GO" id="GO:0004748">
    <property type="term" value="F:ribonucleoside-diphosphate reductase activity, thioredoxin disulfide as acceptor"/>
    <property type="evidence" value="ECO:0007669"/>
    <property type="project" value="UniProtKB-EC"/>
</dbReference>
<reference evidence="11" key="1">
    <citation type="journal article" date="2017" name="Front. Microbiol.">
        <title>Genome Characterization of the First Mimiviruses of Lineage C Isolated in Brazil.</title>
        <authorList>
            <person name="Assis F.L."/>
            <person name="Franco-Luiz A.P.M."/>
            <person name="Dos Santos R.N."/>
            <person name="Campos F.S."/>
            <person name="Dornas F.P."/>
            <person name="Borato P.V.M."/>
            <person name="Franco A.C."/>
            <person name="Abrahao J.S."/>
            <person name="Colson P."/>
            <person name="Scola B."/>
        </authorList>
    </citation>
    <scope>NUCLEOTIDE SEQUENCE [LARGE SCALE GENOMIC DNA]</scope>
</reference>
<proteinExistence type="inferred from homology"/>
<feature type="region of interest" description="Disordered" evidence="10">
    <location>
        <begin position="15"/>
        <end position="35"/>
    </location>
</feature>
<keyword evidence="5" id="KW-0560">Oxidoreductase</keyword>
<comment type="cofactor">
    <cofactor evidence="1">
        <name>Fe cation</name>
        <dbReference type="ChEBI" id="CHEBI:24875"/>
    </cofactor>
</comment>
<feature type="compositionally biased region" description="Low complexity" evidence="10">
    <location>
        <begin position="17"/>
        <end position="35"/>
    </location>
</feature>
<organism evidence="11">
    <name type="scientific">Acanthamoeba polyphaga mimivirus</name>
    <name type="common">APMV</name>
    <dbReference type="NCBI Taxonomy" id="212035"/>
    <lineage>
        <taxon>Viruses</taxon>
        <taxon>Varidnaviria</taxon>
        <taxon>Bamfordvirae</taxon>
        <taxon>Nucleocytoviricota</taxon>
        <taxon>Megaviricetes</taxon>
        <taxon>Imitervirales</taxon>
        <taxon>Mimiviridae</taxon>
        <taxon>Megamimivirinae</taxon>
        <taxon>Mimivirus</taxon>
        <taxon>Mimivirus bradfordmassiliense</taxon>
    </lineage>
</organism>
<sequence length="410" mass="47602">MNSLKKFISDFNDVAHNSNNDSNNDSNSESNSESVNESIIEVTSVEIDNSVQVDAKMIFINENNQNDIIQEEKYLESYQKYVSDFDNDVIQFEPVLSSTNERYTVYPIIYNQVWKNYKDQLKNNWVVEEVDLSKDVQHWNKLSENDRIFIMHVLAFFASADGIVNANIKENLIDVVKIKEAECAYGKQFEMENAHGEMYSLMLDTFVKDDILKKNLIEAIKTMPSIKKKADWCQKWIKSDKTYAHKLAAFAVVEGVFFSGSFASIFWLKTRKGSVMPGLIKSNKFIARDENKHVELACIMYSLLKNKLKESVIHEIIQEAIDIEDEFINCSLPCRLLGMNSSLMSQYIKYVADRLLVGLGYKKKYFAENPFEYMKKIDVFTKANFFEERNDAYADSKIDNKREFVELENF</sequence>
<dbReference type="CDD" id="cd01049">
    <property type="entry name" value="RNRR2"/>
    <property type="match status" value="1"/>
</dbReference>
<dbReference type="Proteomes" id="UP000280369">
    <property type="component" value="Segment"/>
</dbReference>
<accession>A0A2L2DJJ6</accession>
<keyword evidence="7" id="KW-0215">Deoxyribonucleotide synthesis</keyword>
<dbReference type="EC" id="1.17.4.1" evidence="3"/>
<dbReference type="InterPro" id="IPR012348">
    <property type="entry name" value="RNR-like"/>
</dbReference>